<feature type="transmembrane region" description="Helical" evidence="1">
    <location>
        <begin position="53"/>
        <end position="73"/>
    </location>
</feature>
<dbReference type="Pfam" id="PF05356">
    <property type="entry name" value="Phage_Coat_B"/>
    <property type="match status" value="1"/>
</dbReference>
<name>A0AAW6HV24_XYLFS</name>
<dbReference type="EMBL" id="JAJKGN010000001">
    <property type="protein sequence ID" value="MDC6408496.1"/>
    <property type="molecule type" value="Genomic_DNA"/>
</dbReference>
<protein>
    <submittedName>
        <fullName evidence="3">Phage coat protein</fullName>
    </submittedName>
</protein>
<proteinExistence type="predicted"/>
<accession>A0AAW6HV24</accession>
<evidence type="ECO:0000256" key="2">
    <source>
        <dbReference type="SAM" id="SignalP"/>
    </source>
</evidence>
<evidence type="ECO:0000313" key="4">
    <source>
        <dbReference type="Proteomes" id="UP001220702"/>
    </source>
</evidence>
<dbReference type="RefSeq" id="WP_166520636.1">
    <property type="nucleotide sequence ID" value="NZ_CP136975.1"/>
</dbReference>
<keyword evidence="3" id="KW-0946">Virion</keyword>
<feature type="chain" id="PRO_5043992177" evidence="2">
    <location>
        <begin position="30"/>
        <end position="77"/>
    </location>
</feature>
<keyword evidence="1" id="KW-1133">Transmembrane helix</keyword>
<evidence type="ECO:0000313" key="3">
    <source>
        <dbReference type="EMBL" id="MDC6408496.1"/>
    </source>
</evidence>
<organism evidence="3 4">
    <name type="scientific">Xylella fastidiosa subsp. multiplex</name>
    <dbReference type="NCBI Taxonomy" id="644357"/>
    <lineage>
        <taxon>Bacteria</taxon>
        <taxon>Pseudomonadati</taxon>
        <taxon>Pseudomonadota</taxon>
        <taxon>Gammaproteobacteria</taxon>
        <taxon>Lysobacterales</taxon>
        <taxon>Lysobacteraceae</taxon>
        <taxon>Xylella</taxon>
    </lineage>
</organism>
<reference evidence="3" key="1">
    <citation type="submission" date="2021-11" db="EMBL/GenBank/DDBJ databases">
        <authorList>
            <person name="Denance N."/>
            <person name="Briand M."/>
            <person name="Dupas E."/>
            <person name="Durand K."/>
            <person name="Legendre B."/>
            <person name="Cunty A."/>
            <person name="Donnadieu C."/>
            <person name="Lopez Roques C."/>
            <person name="Cesbron S."/>
            <person name="Jacques M.A."/>
        </authorList>
    </citation>
    <scope>NUCLEOTIDE SEQUENCE</scope>
    <source>
        <strain evidence="3">CFBP8070</strain>
    </source>
</reference>
<sequence length="77" mass="7801">MLKRMLSVSKPSVVWGGIVSLFFSSAVFAADAGGGGIDVGEVVAAIKAAAGPIGTIGVAVLGVTVVLHVYKWVRKAF</sequence>
<keyword evidence="3" id="KW-0167">Capsid protein</keyword>
<dbReference type="SUPFAM" id="SSF57987">
    <property type="entry name" value="Inovirus (filamentous phage) major coat protein"/>
    <property type="match status" value="1"/>
</dbReference>
<comment type="caution">
    <text evidence="3">The sequence shown here is derived from an EMBL/GenBank/DDBJ whole genome shotgun (WGS) entry which is preliminary data.</text>
</comment>
<feature type="signal peptide" evidence="2">
    <location>
        <begin position="1"/>
        <end position="29"/>
    </location>
</feature>
<dbReference type="InterPro" id="IPR008020">
    <property type="entry name" value="G8P"/>
</dbReference>
<evidence type="ECO:0000256" key="1">
    <source>
        <dbReference type="SAM" id="Phobius"/>
    </source>
</evidence>
<dbReference type="AlphaFoldDB" id="A0AAW6HV24"/>
<keyword evidence="1" id="KW-0812">Transmembrane</keyword>
<keyword evidence="2" id="KW-0732">Signal</keyword>
<keyword evidence="1" id="KW-0472">Membrane</keyword>
<gene>
    <name evidence="3" type="ORF">LOK82_07590</name>
</gene>
<dbReference type="Proteomes" id="UP001220702">
    <property type="component" value="Unassembled WGS sequence"/>
</dbReference>
<reference evidence="3" key="2">
    <citation type="journal article" date="2023" name="Commun. Biol.">
        <title>Suspicions of two bridgehead invasions of Xylella fastidiosa subsp. multiplex in France.</title>
        <authorList>
            <person name="Dupas E."/>
            <person name="Durand K."/>
            <person name="Rieux A."/>
            <person name="Briand M."/>
            <person name="Pruvost O."/>
            <person name="Cunty A."/>
            <person name="Denance N."/>
            <person name="Donnadieu C."/>
            <person name="Legendre B."/>
            <person name="Lopez-Roques C."/>
            <person name="Cesbron S."/>
            <person name="Ravigne V."/>
            <person name="Jacques M.A."/>
        </authorList>
    </citation>
    <scope>NUCLEOTIDE SEQUENCE</scope>
    <source>
        <strain evidence="3">CFBP8070</strain>
    </source>
</reference>